<protein>
    <submittedName>
        <fullName evidence="2 4">Uncharacterized protein</fullName>
    </submittedName>
</protein>
<dbReference type="RefSeq" id="XP_033582905.1">
    <property type="nucleotide sequence ID" value="XM_033712567.1"/>
</dbReference>
<reference evidence="2 4" key="1">
    <citation type="journal article" date="2020" name="Stud. Mycol.">
        <title>101 Dothideomycetes genomes: a test case for predicting lifestyles and emergence of pathogens.</title>
        <authorList>
            <person name="Haridas S."/>
            <person name="Albert R."/>
            <person name="Binder M."/>
            <person name="Bloem J."/>
            <person name="Labutti K."/>
            <person name="Salamov A."/>
            <person name="Andreopoulos B."/>
            <person name="Baker S."/>
            <person name="Barry K."/>
            <person name="Bills G."/>
            <person name="Bluhm B."/>
            <person name="Cannon C."/>
            <person name="Castanera R."/>
            <person name="Culley D."/>
            <person name="Daum C."/>
            <person name="Ezra D."/>
            <person name="Gonzalez J."/>
            <person name="Henrissat B."/>
            <person name="Kuo A."/>
            <person name="Liang C."/>
            <person name="Lipzen A."/>
            <person name="Lutzoni F."/>
            <person name="Magnuson J."/>
            <person name="Mondo S."/>
            <person name="Nolan M."/>
            <person name="Ohm R."/>
            <person name="Pangilinan J."/>
            <person name="Park H.-J."/>
            <person name="Ramirez L."/>
            <person name="Alfaro M."/>
            <person name="Sun H."/>
            <person name="Tritt A."/>
            <person name="Yoshinaga Y."/>
            <person name="Zwiers L.-H."/>
            <person name="Turgeon B."/>
            <person name="Goodwin S."/>
            <person name="Spatafora J."/>
            <person name="Crous P."/>
            <person name="Grigoriev I."/>
        </authorList>
    </citation>
    <scope>NUCLEOTIDE SEQUENCE</scope>
    <source>
        <strain evidence="2 4">CBS 304.34</strain>
    </source>
</reference>
<proteinExistence type="predicted"/>
<dbReference type="GeneID" id="54453460"/>
<dbReference type="AlphaFoldDB" id="A0A6A6Z472"/>
<evidence type="ECO:0000256" key="1">
    <source>
        <dbReference type="SAM" id="MobiDB-lite"/>
    </source>
</evidence>
<evidence type="ECO:0000313" key="2">
    <source>
        <dbReference type="EMBL" id="KAF2815941.1"/>
    </source>
</evidence>
<evidence type="ECO:0000313" key="3">
    <source>
        <dbReference type="Proteomes" id="UP000504636"/>
    </source>
</evidence>
<reference evidence="4" key="2">
    <citation type="submission" date="2020-04" db="EMBL/GenBank/DDBJ databases">
        <authorList>
            <consortium name="NCBI Genome Project"/>
        </authorList>
    </citation>
    <scope>NUCLEOTIDE SEQUENCE</scope>
    <source>
        <strain evidence="4">CBS 304.34</strain>
    </source>
</reference>
<dbReference type="EMBL" id="MU003693">
    <property type="protein sequence ID" value="KAF2815941.1"/>
    <property type="molecule type" value="Genomic_DNA"/>
</dbReference>
<sequence>MGGFCFVFDGIQCNSWRMDDLGQRSDILTAMHFLVLFLTSISYTQHLGEVTCALRSDSWHGHLWPPSGTDMANTELGLPSDLGGGLVESLRPAVQRNEIRAGACGAKGLSLAVRPPASEAWSLKRGILFTRGHRGPRQETSNRHRSQMQAG</sequence>
<evidence type="ECO:0000313" key="4">
    <source>
        <dbReference type="RefSeq" id="XP_033582905.1"/>
    </source>
</evidence>
<dbReference type="Proteomes" id="UP000504636">
    <property type="component" value="Unplaced"/>
</dbReference>
<name>A0A6A6Z472_9PEZI</name>
<reference evidence="4" key="3">
    <citation type="submission" date="2025-04" db="UniProtKB">
        <authorList>
            <consortium name="RefSeq"/>
        </authorList>
    </citation>
    <scope>IDENTIFICATION</scope>
    <source>
        <strain evidence="4">CBS 304.34</strain>
    </source>
</reference>
<accession>A0A6A6Z472</accession>
<organism evidence="2">
    <name type="scientific">Mytilinidion resinicola</name>
    <dbReference type="NCBI Taxonomy" id="574789"/>
    <lineage>
        <taxon>Eukaryota</taxon>
        <taxon>Fungi</taxon>
        <taxon>Dikarya</taxon>
        <taxon>Ascomycota</taxon>
        <taxon>Pezizomycotina</taxon>
        <taxon>Dothideomycetes</taxon>
        <taxon>Pleosporomycetidae</taxon>
        <taxon>Mytilinidiales</taxon>
        <taxon>Mytilinidiaceae</taxon>
        <taxon>Mytilinidion</taxon>
    </lineage>
</organism>
<gene>
    <name evidence="2 4" type="ORF">BDZ99DRAFT_126174</name>
</gene>
<feature type="region of interest" description="Disordered" evidence="1">
    <location>
        <begin position="132"/>
        <end position="151"/>
    </location>
</feature>
<keyword evidence="3" id="KW-1185">Reference proteome</keyword>